<dbReference type="Proteomes" id="UP000520814">
    <property type="component" value="Unassembled WGS sequence"/>
</dbReference>
<dbReference type="InterPro" id="IPR011047">
    <property type="entry name" value="Quinoprotein_ADH-like_sf"/>
</dbReference>
<reference evidence="3 4" key="1">
    <citation type="submission" date="2020-08" db="EMBL/GenBank/DDBJ databases">
        <title>Genomic Encyclopedia of Type Strains, Phase IV (KMG-IV): sequencing the most valuable type-strain genomes for metagenomic binning, comparative biology and taxonomic classification.</title>
        <authorList>
            <person name="Goeker M."/>
        </authorList>
    </citation>
    <scope>NUCLEOTIDE SEQUENCE [LARGE SCALE GENOMIC DNA]</scope>
    <source>
        <strain evidence="3 4">DSM 23562</strain>
    </source>
</reference>
<accession>A0A7W9SR41</accession>
<keyword evidence="4" id="KW-1185">Reference proteome</keyword>
<evidence type="ECO:0000313" key="4">
    <source>
        <dbReference type="Proteomes" id="UP000520814"/>
    </source>
</evidence>
<evidence type="ECO:0000313" key="3">
    <source>
        <dbReference type="EMBL" id="MBB6050444.1"/>
    </source>
</evidence>
<evidence type="ECO:0000259" key="2">
    <source>
        <dbReference type="Pfam" id="PF13360"/>
    </source>
</evidence>
<feature type="region of interest" description="Disordered" evidence="1">
    <location>
        <begin position="1"/>
        <end position="20"/>
    </location>
</feature>
<dbReference type="Pfam" id="PF13360">
    <property type="entry name" value="PQQ_2"/>
    <property type="match status" value="1"/>
</dbReference>
<sequence length="424" mass="46398">MPLQNTPHWPQFRGPNAAGVGASRALPTRWSATENIAWRTALPGKSWSSPIVWGDRVYLTAVVRPSEGEKPRKGLYFGGERLELPKDEHSFNVSCLSLTTGKLLWEKTVFHGPPSTTVHLKNSYGAETPVTDGERVYALFGGLGLFTLDAKSGKVLWSQKLEPRKTRNGWGYAASPVLHQGKLFLLNDNDEHAELLALDAKTGKPLWQVERDEKSNWATPFVWQSGPRTELVVPGTRAVRSYDPQDGKLLWSLKGMSSITIPTPTTGDGLLFVSSGYVGDSLRPLYAIRPGASGDITGSATAIAWSNPTAGPYNPSPLYYEGRVYVLYDRGLFSAFDAKTGKQLYDRARLPIGSGFTSSPWAAGGKLYCLSEDGVCYVLKAGDTFELLQTNRLTDDDMCMATPALAGDRLLIRTANTLYCVKSK</sequence>
<dbReference type="Gene3D" id="2.40.10.480">
    <property type="match status" value="1"/>
</dbReference>
<gene>
    <name evidence="3" type="ORF">HNQ39_002235</name>
</gene>
<dbReference type="InterPro" id="IPR018391">
    <property type="entry name" value="PQQ_b-propeller_rpt"/>
</dbReference>
<name>A0A7W9SR41_ARMRO</name>
<protein>
    <submittedName>
        <fullName evidence="3">Outer membrane protein assembly factor BamB</fullName>
    </submittedName>
</protein>
<dbReference type="SUPFAM" id="SSF50998">
    <property type="entry name" value="Quinoprotein alcohol dehydrogenase-like"/>
    <property type="match status" value="1"/>
</dbReference>
<feature type="domain" description="Pyrrolo-quinoline quinone repeat" evidence="2">
    <location>
        <begin position="92"/>
        <end position="253"/>
    </location>
</feature>
<dbReference type="InterPro" id="IPR002372">
    <property type="entry name" value="PQQ_rpt_dom"/>
</dbReference>
<evidence type="ECO:0000256" key="1">
    <source>
        <dbReference type="SAM" id="MobiDB-lite"/>
    </source>
</evidence>
<dbReference type="AlphaFoldDB" id="A0A7W9SR41"/>
<dbReference type="Gene3D" id="2.130.10.10">
    <property type="entry name" value="YVTN repeat-like/Quinoprotein amine dehydrogenase"/>
    <property type="match status" value="1"/>
</dbReference>
<dbReference type="PANTHER" id="PTHR34512:SF30">
    <property type="entry name" value="OUTER MEMBRANE PROTEIN ASSEMBLY FACTOR BAMB"/>
    <property type="match status" value="1"/>
</dbReference>
<proteinExistence type="predicted"/>
<comment type="caution">
    <text evidence="3">The sequence shown here is derived from an EMBL/GenBank/DDBJ whole genome shotgun (WGS) entry which is preliminary data.</text>
</comment>
<dbReference type="PANTHER" id="PTHR34512">
    <property type="entry name" value="CELL SURFACE PROTEIN"/>
    <property type="match status" value="1"/>
</dbReference>
<dbReference type="RefSeq" id="WP_184195406.1">
    <property type="nucleotide sequence ID" value="NZ_JACHGW010000002.1"/>
</dbReference>
<dbReference type="EMBL" id="JACHGW010000002">
    <property type="protein sequence ID" value="MBB6050444.1"/>
    <property type="molecule type" value="Genomic_DNA"/>
</dbReference>
<organism evidence="3 4">
    <name type="scientific">Armatimonas rosea</name>
    <dbReference type="NCBI Taxonomy" id="685828"/>
    <lineage>
        <taxon>Bacteria</taxon>
        <taxon>Bacillati</taxon>
        <taxon>Armatimonadota</taxon>
        <taxon>Armatimonadia</taxon>
        <taxon>Armatimonadales</taxon>
        <taxon>Armatimonadaceae</taxon>
        <taxon>Armatimonas</taxon>
    </lineage>
</organism>
<dbReference type="SMART" id="SM00564">
    <property type="entry name" value="PQQ"/>
    <property type="match status" value="5"/>
</dbReference>
<dbReference type="InterPro" id="IPR015943">
    <property type="entry name" value="WD40/YVTN_repeat-like_dom_sf"/>
</dbReference>